<evidence type="ECO:0000256" key="10">
    <source>
        <dbReference type="RuleBase" id="RU004008"/>
    </source>
</evidence>
<evidence type="ECO:0000313" key="11">
    <source>
        <dbReference type="EMBL" id="TET12766.1"/>
    </source>
</evidence>
<reference evidence="11 12" key="1">
    <citation type="submission" date="2019-03" db="EMBL/GenBank/DDBJ databases">
        <title>Metabolic potential of uncultured bacteria and archaea associated with petroleum seepage in deep-sea sediments.</title>
        <authorList>
            <person name="Dong X."/>
            <person name="Hubert C."/>
        </authorList>
    </citation>
    <scope>NUCLEOTIDE SEQUENCE [LARGE SCALE GENOMIC DNA]</scope>
    <source>
        <strain evidence="11">E44_bin7</strain>
    </source>
</reference>
<comment type="function">
    <text evidence="7 10">This protein binds specifically to 23S rRNA; its binding is stimulated by other ribosomal proteins, e.g., L4, L17, and L20. It is important during the early stages of 50S assembly. It makes multiple contacts with different domains of the 23S rRNA in the assembled 50S subunit and ribosome.</text>
</comment>
<evidence type="ECO:0000256" key="9">
    <source>
        <dbReference type="RuleBase" id="RU004006"/>
    </source>
</evidence>
<evidence type="ECO:0000256" key="6">
    <source>
        <dbReference type="ARBA" id="ARBA00035207"/>
    </source>
</evidence>
<keyword evidence="2 7" id="KW-0699">rRNA-binding</keyword>
<dbReference type="InterPro" id="IPR047867">
    <property type="entry name" value="Ribosomal_uL22_bac/org-type"/>
</dbReference>
<dbReference type="GO" id="GO:0006412">
    <property type="term" value="P:translation"/>
    <property type="evidence" value="ECO:0007669"/>
    <property type="project" value="UniProtKB-UniRule"/>
</dbReference>
<evidence type="ECO:0000256" key="1">
    <source>
        <dbReference type="ARBA" id="ARBA00009451"/>
    </source>
</evidence>
<evidence type="ECO:0000256" key="4">
    <source>
        <dbReference type="ARBA" id="ARBA00022980"/>
    </source>
</evidence>
<organism evidence="11 12">
    <name type="scientific">Aerophobetes bacterium</name>
    <dbReference type="NCBI Taxonomy" id="2030807"/>
    <lineage>
        <taxon>Bacteria</taxon>
        <taxon>Candidatus Aerophobota</taxon>
    </lineage>
</organism>
<name>A0A523S409_UNCAE</name>
<dbReference type="HAMAP" id="MF_01331_B">
    <property type="entry name" value="Ribosomal_uL22_B"/>
    <property type="match status" value="1"/>
</dbReference>
<comment type="function">
    <text evidence="7">The globular domain of the protein is located near the polypeptide exit tunnel on the outside of the subunit, while an extended beta-hairpin is found that lines the wall of the exit tunnel in the center of the 70S ribosome.</text>
</comment>
<keyword evidence="3 7" id="KW-0694">RNA-binding</keyword>
<comment type="caution">
    <text evidence="11">The sequence shown here is derived from an EMBL/GenBank/DDBJ whole genome shotgun (WGS) entry which is preliminary data.</text>
</comment>
<evidence type="ECO:0000256" key="3">
    <source>
        <dbReference type="ARBA" id="ARBA00022884"/>
    </source>
</evidence>
<dbReference type="Gene3D" id="3.90.470.10">
    <property type="entry name" value="Ribosomal protein L22/L17"/>
    <property type="match status" value="1"/>
</dbReference>
<dbReference type="NCBIfam" id="TIGR01044">
    <property type="entry name" value="rplV_bact"/>
    <property type="match status" value="1"/>
</dbReference>
<dbReference type="SUPFAM" id="SSF54843">
    <property type="entry name" value="Ribosomal protein L22"/>
    <property type="match status" value="1"/>
</dbReference>
<dbReference type="EMBL" id="SOKJ01000052">
    <property type="protein sequence ID" value="TET12766.1"/>
    <property type="molecule type" value="Genomic_DNA"/>
</dbReference>
<dbReference type="Proteomes" id="UP000316360">
    <property type="component" value="Unassembled WGS sequence"/>
</dbReference>
<dbReference type="CDD" id="cd00336">
    <property type="entry name" value="Ribosomal_L22"/>
    <property type="match status" value="1"/>
</dbReference>
<dbReference type="AlphaFoldDB" id="A0A523S409"/>
<dbReference type="GO" id="GO:0022625">
    <property type="term" value="C:cytosolic large ribosomal subunit"/>
    <property type="evidence" value="ECO:0007669"/>
    <property type="project" value="TreeGrafter"/>
</dbReference>
<dbReference type="GO" id="GO:0019843">
    <property type="term" value="F:rRNA binding"/>
    <property type="evidence" value="ECO:0007669"/>
    <property type="project" value="UniProtKB-UniRule"/>
</dbReference>
<sequence>MEVRAVAKYVRVSPLKVKRVTDLIKGKQAEEAIKILNFTRIGNARKVKKVLKSAMANAQNNFGLASNTLYVKRAFADKGSILKRMKPRARGRADVIRRRTSHITVIVEG</sequence>
<comment type="subunit">
    <text evidence="7 9">Part of the 50S ribosomal subunit.</text>
</comment>
<dbReference type="Pfam" id="PF00237">
    <property type="entry name" value="Ribosomal_L22"/>
    <property type="match status" value="1"/>
</dbReference>
<dbReference type="InterPro" id="IPR005727">
    <property type="entry name" value="Ribosomal_uL22_bac/chlpt-type"/>
</dbReference>
<evidence type="ECO:0000256" key="5">
    <source>
        <dbReference type="ARBA" id="ARBA00023274"/>
    </source>
</evidence>
<evidence type="ECO:0000313" key="12">
    <source>
        <dbReference type="Proteomes" id="UP000316360"/>
    </source>
</evidence>
<dbReference type="GO" id="GO:0003735">
    <property type="term" value="F:structural constituent of ribosome"/>
    <property type="evidence" value="ECO:0007669"/>
    <property type="project" value="InterPro"/>
</dbReference>
<accession>A0A523S409</accession>
<dbReference type="PANTHER" id="PTHR13501:SF8">
    <property type="entry name" value="LARGE RIBOSOMAL SUBUNIT PROTEIN UL22M"/>
    <property type="match status" value="1"/>
</dbReference>
<proteinExistence type="inferred from homology"/>
<evidence type="ECO:0000256" key="8">
    <source>
        <dbReference type="RuleBase" id="RU004005"/>
    </source>
</evidence>
<keyword evidence="5 7" id="KW-0687">Ribonucleoprotein</keyword>
<evidence type="ECO:0000256" key="2">
    <source>
        <dbReference type="ARBA" id="ARBA00022730"/>
    </source>
</evidence>
<dbReference type="InterPro" id="IPR018260">
    <property type="entry name" value="Ribosomal_uL22_CS"/>
</dbReference>
<dbReference type="InterPro" id="IPR036394">
    <property type="entry name" value="Ribosomal_uL22_sf"/>
</dbReference>
<evidence type="ECO:0000256" key="7">
    <source>
        <dbReference type="HAMAP-Rule" id="MF_01331"/>
    </source>
</evidence>
<keyword evidence="4 7" id="KW-0689">Ribosomal protein</keyword>
<gene>
    <name evidence="7" type="primary">rplV</name>
    <name evidence="11" type="ORF">E3J84_01040</name>
</gene>
<dbReference type="PROSITE" id="PS00464">
    <property type="entry name" value="RIBOSOMAL_L22"/>
    <property type="match status" value="1"/>
</dbReference>
<protein>
    <recommendedName>
        <fullName evidence="6 7">Large ribosomal subunit protein uL22</fullName>
    </recommendedName>
</protein>
<comment type="similarity">
    <text evidence="1 7 8">Belongs to the universal ribosomal protein uL22 family.</text>
</comment>
<dbReference type="InterPro" id="IPR001063">
    <property type="entry name" value="Ribosomal_uL22"/>
</dbReference>
<dbReference type="PANTHER" id="PTHR13501">
    <property type="entry name" value="CHLOROPLAST 50S RIBOSOMAL PROTEIN L22-RELATED"/>
    <property type="match status" value="1"/>
</dbReference>